<dbReference type="InterPro" id="IPR017956">
    <property type="entry name" value="AT_hook_DNA-bd_motif"/>
</dbReference>
<feature type="compositionally biased region" description="Pro residues" evidence="4">
    <location>
        <begin position="371"/>
        <end position="390"/>
    </location>
</feature>
<feature type="region of interest" description="Disordered" evidence="4">
    <location>
        <begin position="1"/>
        <end position="33"/>
    </location>
</feature>
<dbReference type="GO" id="GO:0006334">
    <property type="term" value="P:nucleosome assembly"/>
    <property type="evidence" value="ECO:0007669"/>
    <property type="project" value="InterPro"/>
</dbReference>
<dbReference type="Gene3D" id="1.10.10.10">
    <property type="entry name" value="Winged helix-like DNA-binding domain superfamily/Winged helix DNA-binding domain"/>
    <property type="match status" value="1"/>
</dbReference>
<dbReference type="GO" id="GO:0003690">
    <property type="term" value="F:double-stranded DNA binding"/>
    <property type="evidence" value="ECO:0007669"/>
    <property type="project" value="TreeGrafter"/>
</dbReference>
<dbReference type="PROSITE" id="PS51504">
    <property type="entry name" value="H15"/>
    <property type="match status" value="1"/>
</dbReference>
<feature type="compositionally biased region" description="Basic residues" evidence="4">
    <location>
        <begin position="290"/>
        <end position="302"/>
    </location>
</feature>
<dbReference type="AlphaFoldDB" id="A0A5A7PJ50"/>
<evidence type="ECO:0000259" key="5">
    <source>
        <dbReference type="PROSITE" id="PS51504"/>
    </source>
</evidence>
<dbReference type="OrthoDB" id="1110759at2759"/>
<dbReference type="GO" id="GO:0031492">
    <property type="term" value="F:nucleosomal DNA binding"/>
    <property type="evidence" value="ECO:0007669"/>
    <property type="project" value="TreeGrafter"/>
</dbReference>
<dbReference type="Pfam" id="PF00538">
    <property type="entry name" value="Linker_histone"/>
    <property type="match status" value="1"/>
</dbReference>
<feature type="region of interest" description="Disordered" evidence="4">
    <location>
        <begin position="158"/>
        <end position="230"/>
    </location>
</feature>
<evidence type="ECO:0000256" key="1">
    <source>
        <dbReference type="ARBA" id="ARBA00004123"/>
    </source>
</evidence>
<feature type="region of interest" description="Disordered" evidence="4">
    <location>
        <begin position="290"/>
        <end position="309"/>
    </location>
</feature>
<evidence type="ECO:0000256" key="3">
    <source>
        <dbReference type="ARBA" id="ARBA00023242"/>
    </source>
</evidence>
<dbReference type="PRINTS" id="PR00929">
    <property type="entry name" value="ATHOOK"/>
</dbReference>
<dbReference type="GO" id="GO:0030261">
    <property type="term" value="P:chromosome condensation"/>
    <property type="evidence" value="ECO:0007669"/>
    <property type="project" value="TreeGrafter"/>
</dbReference>
<dbReference type="GO" id="GO:0045910">
    <property type="term" value="P:negative regulation of DNA recombination"/>
    <property type="evidence" value="ECO:0007669"/>
    <property type="project" value="TreeGrafter"/>
</dbReference>
<feature type="region of interest" description="Disordered" evidence="4">
    <location>
        <begin position="260"/>
        <end position="282"/>
    </location>
</feature>
<dbReference type="FunFam" id="1.10.10.10:FF:000637">
    <property type="entry name" value="Histone H1.2"/>
    <property type="match status" value="1"/>
</dbReference>
<name>A0A5A7PJ50_STRAF</name>
<evidence type="ECO:0000313" key="6">
    <source>
        <dbReference type="EMBL" id="GER32883.1"/>
    </source>
</evidence>
<reference evidence="7" key="1">
    <citation type="journal article" date="2019" name="Curr. Biol.">
        <title>Genome Sequence of Striga asiatica Provides Insight into the Evolution of Plant Parasitism.</title>
        <authorList>
            <person name="Yoshida S."/>
            <person name="Kim S."/>
            <person name="Wafula E.K."/>
            <person name="Tanskanen J."/>
            <person name="Kim Y.M."/>
            <person name="Honaas L."/>
            <person name="Yang Z."/>
            <person name="Spallek T."/>
            <person name="Conn C.E."/>
            <person name="Ichihashi Y."/>
            <person name="Cheong K."/>
            <person name="Cui S."/>
            <person name="Der J.P."/>
            <person name="Gundlach H."/>
            <person name="Jiao Y."/>
            <person name="Hori C."/>
            <person name="Ishida J.K."/>
            <person name="Kasahara H."/>
            <person name="Kiba T."/>
            <person name="Kim M.S."/>
            <person name="Koo N."/>
            <person name="Laohavisit A."/>
            <person name="Lee Y.H."/>
            <person name="Lumba S."/>
            <person name="McCourt P."/>
            <person name="Mortimer J.C."/>
            <person name="Mutuku J.M."/>
            <person name="Nomura T."/>
            <person name="Sasaki-Sekimoto Y."/>
            <person name="Seto Y."/>
            <person name="Wang Y."/>
            <person name="Wakatake T."/>
            <person name="Sakakibara H."/>
            <person name="Demura T."/>
            <person name="Yamaguchi S."/>
            <person name="Yoneyama K."/>
            <person name="Manabe R.I."/>
            <person name="Nelson D.C."/>
            <person name="Schulman A.H."/>
            <person name="Timko M.P."/>
            <person name="dePamphilis C.W."/>
            <person name="Choi D."/>
            <person name="Shirasu K."/>
        </authorList>
    </citation>
    <scope>NUCLEOTIDE SEQUENCE [LARGE SCALE GENOMIC DNA]</scope>
    <source>
        <strain evidence="7">cv. UVA1</strain>
    </source>
</reference>
<dbReference type="GO" id="GO:0000786">
    <property type="term" value="C:nucleosome"/>
    <property type="evidence" value="ECO:0007669"/>
    <property type="project" value="InterPro"/>
</dbReference>
<keyword evidence="2" id="KW-0238">DNA-binding</keyword>
<feature type="region of interest" description="Disordered" evidence="4">
    <location>
        <begin position="101"/>
        <end position="140"/>
    </location>
</feature>
<dbReference type="CDD" id="cd00073">
    <property type="entry name" value="H15"/>
    <property type="match status" value="1"/>
</dbReference>
<sequence length="397" mass="41779">MDPVLDPPPLPDQLTAAVPDADTANPVPAQNYAHKHPPYAEMITAAISALMEPNGSSKRAIAKYIGDHYSDLPSTHEALLTHHLKRLKINGQLLMVKHSYKLPRSAPPPPNGAVNAVAPQPSPAGPKKRPGRPPKHKPEAAQVAVPVFQPMENTNSVPAMAAEPVNGPAAAVPKPVRGRGRPPKLHGLKRPPGRPPKAGGPSVGGSGRGRGRPRLGAPPAQVRKRPGRPPKLINVIPGSGIPVAAPDVVGVGVPPAVSSGVGPVKRGRGRPPKAGGVAKRARDLSALRPRKLSGKPVGRPRKNASGGAVNRGVDSQLLLAYLDLKAKLENLQARISQTANIIKPYLNNEASINALQELELIAANMIVPHPQTLPQPQVQPQPQPPLPPEQYPQQPQN</sequence>
<evidence type="ECO:0000313" key="7">
    <source>
        <dbReference type="Proteomes" id="UP000325081"/>
    </source>
</evidence>
<feature type="compositionally biased region" description="Basic residues" evidence="4">
    <location>
        <begin position="176"/>
        <end position="192"/>
    </location>
</feature>
<dbReference type="GO" id="GO:0005730">
    <property type="term" value="C:nucleolus"/>
    <property type="evidence" value="ECO:0007669"/>
    <property type="project" value="TreeGrafter"/>
</dbReference>
<feature type="compositionally biased region" description="Pro residues" evidence="4">
    <location>
        <begin position="1"/>
        <end position="11"/>
    </location>
</feature>
<keyword evidence="3" id="KW-0539">Nucleus</keyword>
<evidence type="ECO:0000256" key="4">
    <source>
        <dbReference type="SAM" id="MobiDB-lite"/>
    </source>
</evidence>
<comment type="subcellular location">
    <subcellularLocation>
        <location evidence="1">Nucleus</location>
    </subcellularLocation>
</comment>
<feature type="domain" description="H15" evidence="5">
    <location>
        <begin position="35"/>
        <end position="104"/>
    </location>
</feature>
<keyword evidence="7" id="KW-1185">Reference proteome</keyword>
<dbReference type="Proteomes" id="UP000325081">
    <property type="component" value="Unassembled WGS sequence"/>
</dbReference>
<evidence type="ECO:0000256" key="2">
    <source>
        <dbReference type="ARBA" id="ARBA00023125"/>
    </source>
</evidence>
<dbReference type="PANTHER" id="PTHR11467">
    <property type="entry name" value="HISTONE H1"/>
    <property type="match status" value="1"/>
</dbReference>
<dbReference type="SUPFAM" id="SSF46785">
    <property type="entry name" value="Winged helix' DNA-binding domain"/>
    <property type="match status" value="1"/>
</dbReference>
<feature type="compositionally biased region" description="Basic residues" evidence="4">
    <location>
        <begin position="126"/>
        <end position="135"/>
    </location>
</feature>
<dbReference type="InterPro" id="IPR005818">
    <property type="entry name" value="Histone_H1/H5_H15"/>
</dbReference>
<dbReference type="PANTHER" id="PTHR11467:SF29">
    <property type="entry name" value="OS03G0711600 PROTEIN"/>
    <property type="match status" value="1"/>
</dbReference>
<organism evidence="6 7">
    <name type="scientific">Striga asiatica</name>
    <name type="common">Asiatic witchweed</name>
    <name type="synonym">Buchnera asiatica</name>
    <dbReference type="NCBI Taxonomy" id="4170"/>
    <lineage>
        <taxon>Eukaryota</taxon>
        <taxon>Viridiplantae</taxon>
        <taxon>Streptophyta</taxon>
        <taxon>Embryophyta</taxon>
        <taxon>Tracheophyta</taxon>
        <taxon>Spermatophyta</taxon>
        <taxon>Magnoliopsida</taxon>
        <taxon>eudicotyledons</taxon>
        <taxon>Gunneridae</taxon>
        <taxon>Pentapetalae</taxon>
        <taxon>asterids</taxon>
        <taxon>lamiids</taxon>
        <taxon>Lamiales</taxon>
        <taxon>Orobanchaceae</taxon>
        <taxon>Buchnereae</taxon>
        <taxon>Striga</taxon>
    </lineage>
</organism>
<dbReference type="SMART" id="SM00526">
    <property type="entry name" value="H15"/>
    <property type="match status" value="1"/>
</dbReference>
<dbReference type="EMBL" id="BKCP01004639">
    <property type="protein sequence ID" value="GER32883.1"/>
    <property type="molecule type" value="Genomic_DNA"/>
</dbReference>
<proteinExistence type="predicted"/>
<dbReference type="InterPro" id="IPR036390">
    <property type="entry name" value="WH_DNA-bd_sf"/>
</dbReference>
<protein>
    <submittedName>
        <fullName evidence="6">HMR1 protein</fullName>
    </submittedName>
</protein>
<dbReference type="InterPro" id="IPR036388">
    <property type="entry name" value="WH-like_DNA-bd_sf"/>
</dbReference>
<comment type="caution">
    <text evidence="6">The sequence shown here is derived from an EMBL/GenBank/DDBJ whole genome shotgun (WGS) entry which is preliminary data.</text>
</comment>
<accession>A0A5A7PJ50</accession>
<dbReference type="SMART" id="SM00384">
    <property type="entry name" value="AT_hook"/>
    <property type="match status" value="7"/>
</dbReference>
<feature type="region of interest" description="Disordered" evidence="4">
    <location>
        <begin position="371"/>
        <end position="397"/>
    </location>
</feature>
<gene>
    <name evidence="6" type="ORF">STAS_08983</name>
</gene>